<evidence type="ECO:0000259" key="10">
    <source>
        <dbReference type="PROSITE" id="PS52002"/>
    </source>
</evidence>
<dbReference type="InterPro" id="IPR027141">
    <property type="entry name" value="LSm4/Sm_D1/D3"/>
</dbReference>
<dbReference type="EMBL" id="JAGTJS010000007">
    <property type="protein sequence ID" value="KAH7264372.1"/>
    <property type="molecule type" value="Genomic_DNA"/>
</dbReference>
<dbReference type="GO" id="GO:0005681">
    <property type="term" value="C:spliceosomal complex"/>
    <property type="evidence" value="ECO:0007669"/>
    <property type="project" value="InterPro"/>
</dbReference>
<feature type="region of interest" description="Disordered" evidence="9">
    <location>
        <begin position="104"/>
        <end position="128"/>
    </location>
</feature>
<dbReference type="PANTHER" id="PTHR23338">
    <property type="entry name" value="SMALL NUCLEAR RIBONUCLEOPROTEIN SM"/>
    <property type="match status" value="1"/>
</dbReference>
<feature type="compositionally biased region" description="Low complexity" evidence="9">
    <location>
        <begin position="301"/>
        <end position="310"/>
    </location>
</feature>
<dbReference type="InterPro" id="IPR047575">
    <property type="entry name" value="Sm"/>
</dbReference>
<keyword evidence="5" id="KW-0507">mRNA processing</keyword>
<name>A0A9P9KIL9_FUSSL</name>
<accession>A0A9P9KIL9</accession>
<feature type="region of interest" description="Disordered" evidence="9">
    <location>
        <begin position="175"/>
        <end position="210"/>
    </location>
</feature>
<dbReference type="GO" id="GO:0005829">
    <property type="term" value="C:cytosol"/>
    <property type="evidence" value="ECO:0007669"/>
    <property type="project" value="UniProtKB-SubCell"/>
</dbReference>
<dbReference type="GO" id="GO:0000387">
    <property type="term" value="P:spliceosomal snRNP assembly"/>
    <property type="evidence" value="ECO:0007669"/>
    <property type="project" value="InterPro"/>
</dbReference>
<organism evidence="11 12">
    <name type="scientific">Fusarium solani</name>
    <name type="common">Filamentous fungus</name>
    <dbReference type="NCBI Taxonomy" id="169388"/>
    <lineage>
        <taxon>Eukaryota</taxon>
        <taxon>Fungi</taxon>
        <taxon>Dikarya</taxon>
        <taxon>Ascomycota</taxon>
        <taxon>Pezizomycotina</taxon>
        <taxon>Sordariomycetes</taxon>
        <taxon>Hypocreomycetidae</taxon>
        <taxon>Hypocreales</taxon>
        <taxon>Nectriaceae</taxon>
        <taxon>Fusarium</taxon>
        <taxon>Fusarium solani species complex</taxon>
    </lineage>
</organism>
<evidence type="ECO:0000256" key="9">
    <source>
        <dbReference type="SAM" id="MobiDB-lite"/>
    </source>
</evidence>
<proteinExistence type="inferred from homology"/>
<dbReference type="AlphaFoldDB" id="A0A9P9KIL9"/>
<reference evidence="11" key="1">
    <citation type="journal article" date="2021" name="Nat. Commun.">
        <title>Genetic determinants of endophytism in the Arabidopsis root mycobiome.</title>
        <authorList>
            <person name="Mesny F."/>
            <person name="Miyauchi S."/>
            <person name="Thiergart T."/>
            <person name="Pickel B."/>
            <person name="Atanasova L."/>
            <person name="Karlsson M."/>
            <person name="Huettel B."/>
            <person name="Barry K.W."/>
            <person name="Haridas S."/>
            <person name="Chen C."/>
            <person name="Bauer D."/>
            <person name="Andreopoulos W."/>
            <person name="Pangilinan J."/>
            <person name="LaButti K."/>
            <person name="Riley R."/>
            <person name="Lipzen A."/>
            <person name="Clum A."/>
            <person name="Drula E."/>
            <person name="Henrissat B."/>
            <person name="Kohler A."/>
            <person name="Grigoriev I.V."/>
            <person name="Martin F.M."/>
            <person name="Hacquard S."/>
        </authorList>
    </citation>
    <scope>NUCLEOTIDE SEQUENCE</scope>
    <source>
        <strain evidence="11">FSSC 5 MPI-SDFR-AT-0091</strain>
    </source>
</reference>
<dbReference type="GO" id="GO:0005685">
    <property type="term" value="C:U1 snRNP"/>
    <property type="evidence" value="ECO:0007669"/>
    <property type="project" value="UniProtKB-ARBA"/>
</dbReference>
<keyword evidence="8" id="KW-0687">Ribonucleoprotein</keyword>
<evidence type="ECO:0000256" key="7">
    <source>
        <dbReference type="ARBA" id="ARBA00023242"/>
    </source>
</evidence>
<dbReference type="InterPro" id="IPR001163">
    <property type="entry name" value="Sm_dom_euk/arc"/>
</dbReference>
<evidence type="ECO:0000256" key="1">
    <source>
        <dbReference type="ARBA" id="ARBA00004123"/>
    </source>
</evidence>
<gene>
    <name evidence="11" type="ORF">B0J15DRAFT_464269</name>
</gene>
<evidence type="ECO:0000256" key="5">
    <source>
        <dbReference type="ARBA" id="ARBA00022664"/>
    </source>
</evidence>
<dbReference type="GO" id="GO:0003723">
    <property type="term" value="F:RNA binding"/>
    <property type="evidence" value="ECO:0007669"/>
    <property type="project" value="InterPro"/>
</dbReference>
<feature type="compositionally biased region" description="Polar residues" evidence="9">
    <location>
        <begin position="104"/>
        <end position="122"/>
    </location>
</feature>
<dbReference type="OrthoDB" id="6425924at2759"/>
<evidence type="ECO:0000256" key="8">
    <source>
        <dbReference type="ARBA" id="ARBA00023274"/>
    </source>
</evidence>
<evidence type="ECO:0000313" key="11">
    <source>
        <dbReference type="EMBL" id="KAH7264372.1"/>
    </source>
</evidence>
<evidence type="ECO:0000256" key="4">
    <source>
        <dbReference type="ARBA" id="ARBA00022490"/>
    </source>
</evidence>
<evidence type="ECO:0000313" key="12">
    <source>
        <dbReference type="Proteomes" id="UP000736672"/>
    </source>
</evidence>
<dbReference type="InterPro" id="IPR034099">
    <property type="entry name" value="SmD3"/>
</dbReference>
<keyword evidence="12" id="KW-1185">Reference proteome</keyword>
<dbReference type="Pfam" id="PF01423">
    <property type="entry name" value="LSM"/>
    <property type="match status" value="1"/>
</dbReference>
<feature type="domain" description="Sm" evidence="10">
    <location>
        <begin position="330"/>
        <end position="402"/>
    </location>
</feature>
<comment type="similarity">
    <text evidence="3">Belongs to the snRNP core protein family.</text>
</comment>
<dbReference type="FunFam" id="2.30.30.100:FF:000002">
    <property type="entry name" value="Small nuclear ribonucleoprotein Sm D3"/>
    <property type="match status" value="1"/>
</dbReference>
<keyword evidence="6" id="KW-0508">mRNA splicing</keyword>
<evidence type="ECO:0000256" key="2">
    <source>
        <dbReference type="ARBA" id="ARBA00004514"/>
    </source>
</evidence>
<dbReference type="SMART" id="SM00651">
    <property type="entry name" value="Sm"/>
    <property type="match status" value="1"/>
</dbReference>
<keyword evidence="7" id="KW-0539">Nucleus</keyword>
<dbReference type="Gene3D" id="2.30.30.100">
    <property type="match status" value="1"/>
</dbReference>
<evidence type="ECO:0000256" key="6">
    <source>
        <dbReference type="ARBA" id="ARBA00023187"/>
    </source>
</evidence>
<dbReference type="PROSITE" id="PS52002">
    <property type="entry name" value="SM"/>
    <property type="match status" value="1"/>
</dbReference>
<comment type="subcellular location">
    <subcellularLocation>
        <location evidence="2">Cytoplasm</location>
        <location evidence="2">Cytosol</location>
    </subcellularLocation>
    <subcellularLocation>
        <location evidence="1">Nucleus</location>
    </subcellularLocation>
</comment>
<comment type="caution">
    <text evidence="11">The sequence shown here is derived from an EMBL/GenBank/DDBJ whole genome shotgun (WGS) entry which is preliminary data.</text>
</comment>
<protein>
    <recommendedName>
        <fullName evidence="10">Sm domain-containing protein</fullName>
    </recommendedName>
</protein>
<evidence type="ECO:0000256" key="3">
    <source>
        <dbReference type="ARBA" id="ARBA00008146"/>
    </source>
</evidence>
<sequence>MNEANEPRRRRRHRIDAPQAQAVTALKPPAAGAFRGTPTTQWSEWVLHASASYYYRARYISYDEMVRVIPDGRNSIVSDNVGGHIHYQFMGFNDAVMRNHYTTPTQTPELSTCSGTTPTTAEPSPFQPLPRIQYRERDYISGPPAIEDDRKMLMSGALLPPKPDNTYGKALVASKPRISRRKHQQQQQHQQQPAVPKKKERKKLEVDKRQMNSNVKLQFTLEVIPRVNNMEHRLSPPPEALMKYAQLVRLLGTVRLPKVTHFCTVPEPPKLTQHSASARINISPPTAPSPPSLANFHDIPSSSSASASSATRNSNETTPPTATMTSTIGIPIKLLNEAQGHIVTLEITSGQTYRGKLLDAEDNMNVQLKDITVTARDGRVSHLDQVYIRGSHVRFFIVPDMLRNAPMFRSRNVRGRGVGLARGRATVSRARAGGRGR</sequence>
<dbReference type="CDD" id="cd01721">
    <property type="entry name" value="Sm_D3"/>
    <property type="match status" value="1"/>
</dbReference>
<dbReference type="Proteomes" id="UP000736672">
    <property type="component" value="Unassembled WGS sequence"/>
</dbReference>
<keyword evidence="4" id="KW-0963">Cytoplasm</keyword>
<dbReference type="InterPro" id="IPR010920">
    <property type="entry name" value="LSM_dom_sf"/>
</dbReference>
<feature type="region of interest" description="Disordered" evidence="9">
    <location>
        <begin position="280"/>
        <end position="325"/>
    </location>
</feature>
<dbReference type="SUPFAM" id="SSF50182">
    <property type="entry name" value="Sm-like ribonucleoproteins"/>
    <property type="match status" value="1"/>
</dbReference>